<dbReference type="PROSITE" id="PS00101">
    <property type="entry name" value="HEXAPEP_TRANSFERASES"/>
    <property type="match status" value="1"/>
</dbReference>
<organism evidence="9 10">
    <name type="scientific">Ruegeria conchae</name>
    <dbReference type="NCBI Taxonomy" id="981384"/>
    <lineage>
        <taxon>Bacteria</taxon>
        <taxon>Pseudomonadati</taxon>
        <taxon>Pseudomonadota</taxon>
        <taxon>Alphaproteobacteria</taxon>
        <taxon>Rhodobacterales</taxon>
        <taxon>Roseobacteraceae</taxon>
        <taxon>Ruegeria</taxon>
    </lineage>
</organism>
<name>A0A497ZNI8_9RHOB</name>
<dbReference type="CDD" id="cd03357">
    <property type="entry name" value="LbH_MAT_GAT"/>
    <property type="match status" value="1"/>
</dbReference>
<proteinExistence type="inferred from homology"/>
<dbReference type="InterPro" id="IPR018357">
    <property type="entry name" value="Hexapep_transf_CS"/>
</dbReference>
<dbReference type="Pfam" id="PF00132">
    <property type="entry name" value="Hexapep"/>
    <property type="match status" value="1"/>
</dbReference>
<evidence type="ECO:0000256" key="5">
    <source>
        <dbReference type="ARBA" id="ARBA00023315"/>
    </source>
</evidence>
<evidence type="ECO:0000256" key="3">
    <source>
        <dbReference type="ARBA" id="ARBA00022679"/>
    </source>
</evidence>
<reference evidence="9 10" key="1">
    <citation type="submission" date="2018-10" db="EMBL/GenBank/DDBJ databases">
        <title>Genomic Encyclopedia of Archaeal and Bacterial Type Strains, Phase II (KMG-II): from individual species to whole genera.</title>
        <authorList>
            <person name="Goeker M."/>
        </authorList>
    </citation>
    <scope>NUCLEOTIDE SEQUENCE [LARGE SCALE GENOMIC DNA]</scope>
    <source>
        <strain evidence="9 10">DSM 29317</strain>
    </source>
</reference>
<evidence type="ECO:0000313" key="9">
    <source>
        <dbReference type="EMBL" id="RLK10880.1"/>
    </source>
</evidence>
<protein>
    <recommendedName>
        <fullName evidence="7">Nodulation protein L</fullName>
    </recommendedName>
</protein>
<evidence type="ECO:0000256" key="1">
    <source>
        <dbReference type="ARBA" id="ARBA00007274"/>
    </source>
</evidence>
<comment type="caution">
    <text evidence="9">The sequence shown here is derived from an EMBL/GenBank/DDBJ whole genome shotgun (WGS) entry which is preliminary data.</text>
</comment>
<evidence type="ECO:0000256" key="6">
    <source>
        <dbReference type="ARBA" id="ARBA00055587"/>
    </source>
</evidence>
<keyword evidence="10" id="KW-1185">Reference proteome</keyword>
<keyword evidence="3 9" id="KW-0808">Transferase</keyword>
<dbReference type="Pfam" id="PF12464">
    <property type="entry name" value="Mac"/>
    <property type="match status" value="1"/>
</dbReference>
<dbReference type="InterPro" id="IPR051159">
    <property type="entry name" value="Hexapeptide_acetyltransf"/>
</dbReference>
<dbReference type="SUPFAM" id="SSF51161">
    <property type="entry name" value="Trimeric LpxA-like enzymes"/>
    <property type="match status" value="1"/>
</dbReference>
<evidence type="ECO:0000256" key="4">
    <source>
        <dbReference type="ARBA" id="ARBA00022737"/>
    </source>
</evidence>
<dbReference type="EMBL" id="RCCT01000001">
    <property type="protein sequence ID" value="RLK10880.1"/>
    <property type="molecule type" value="Genomic_DNA"/>
</dbReference>
<dbReference type="STRING" id="981384.GCA_000192475_03536"/>
<comment type="function">
    <text evidence="6">Acetyltransferase implicated in the O-acetylation of Nod factors.</text>
</comment>
<dbReference type="PANTHER" id="PTHR23416:SF23">
    <property type="entry name" value="ACETYLTRANSFERASE C18B11.09C-RELATED"/>
    <property type="match status" value="1"/>
</dbReference>
<accession>A0A497ZNI8</accession>
<evidence type="ECO:0000256" key="2">
    <source>
        <dbReference type="ARBA" id="ARBA00022458"/>
    </source>
</evidence>
<evidence type="ECO:0000313" key="10">
    <source>
        <dbReference type="Proteomes" id="UP000271700"/>
    </source>
</evidence>
<dbReference type="GO" id="GO:0005829">
    <property type="term" value="C:cytosol"/>
    <property type="evidence" value="ECO:0007669"/>
    <property type="project" value="TreeGrafter"/>
</dbReference>
<dbReference type="GO" id="GO:0016407">
    <property type="term" value="F:acetyltransferase activity"/>
    <property type="evidence" value="ECO:0007669"/>
    <property type="project" value="InterPro"/>
</dbReference>
<keyword evidence="5" id="KW-0012">Acyltransferase</keyword>
<dbReference type="InterPro" id="IPR001451">
    <property type="entry name" value="Hexapep"/>
</dbReference>
<dbReference type="FunFam" id="2.160.10.10:FF:000025">
    <property type="entry name" value="Hexapeptide-repeat containing-acetyltransferase"/>
    <property type="match status" value="1"/>
</dbReference>
<gene>
    <name evidence="9" type="ORF">CLV75_0867</name>
</gene>
<sequence length="180" mass="19096">MTERQKMEAGDWYRCLDPELDALRATARRAVHAHNTCPPDERGNLAPELAALLAHVGQDCFVEAPFHCAYGINLSLGDRVYLNAGCVVLDTAPVRIGNDTMLGPTVQIYCAEHAKDPALRAQGLEIAHPVTIGENVWIGGGAIIMPGVTIGDRAIIGAGSIVTKDVPPRATVVGNPARAI</sequence>
<feature type="domain" description="Maltose/galactoside acetyltransferase" evidence="8">
    <location>
        <begin position="4"/>
        <end position="58"/>
    </location>
</feature>
<dbReference type="Gene3D" id="2.160.10.10">
    <property type="entry name" value="Hexapeptide repeat proteins"/>
    <property type="match status" value="1"/>
</dbReference>
<dbReference type="AlphaFoldDB" id="A0A497ZNI8"/>
<dbReference type="SMART" id="SM01266">
    <property type="entry name" value="Mac"/>
    <property type="match status" value="1"/>
</dbReference>
<keyword evidence="4" id="KW-0677">Repeat</keyword>
<evidence type="ECO:0000256" key="7">
    <source>
        <dbReference type="ARBA" id="ARBA00067695"/>
    </source>
</evidence>
<keyword evidence="2" id="KW-0536">Nodulation</keyword>
<dbReference type="RefSeq" id="WP_010440546.1">
    <property type="nucleotide sequence ID" value="NZ_AEYW01000006.1"/>
</dbReference>
<evidence type="ECO:0000259" key="8">
    <source>
        <dbReference type="SMART" id="SM01266"/>
    </source>
</evidence>
<dbReference type="PANTHER" id="PTHR23416">
    <property type="entry name" value="SIALIC ACID SYNTHASE-RELATED"/>
    <property type="match status" value="1"/>
</dbReference>
<dbReference type="Proteomes" id="UP000271700">
    <property type="component" value="Unassembled WGS sequence"/>
</dbReference>
<dbReference type="GO" id="GO:0008374">
    <property type="term" value="F:O-acyltransferase activity"/>
    <property type="evidence" value="ECO:0007669"/>
    <property type="project" value="TreeGrafter"/>
</dbReference>
<dbReference type="InterPro" id="IPR011004">
    <property type="entry name" value="Trimer_LpxA-like_sf"/>
</dbReference>
<dbReference type="InterPro" id="IPR024688">
    <property type="entry name" value="Mac_dom"/>
</dbReference>
<dbReference type="OrthoDB" id="9815592at2"/>
<comment type="similarity">
    <text evidence="1">Belongs to the transferase hexapeptide repeat family.</text>
</comment>